<protein>
    <recommendedName>
        <fullName evidence="3">F-box domain-containing protein</fullName>
    </recommendedName>
</protein>
<evidence type="ECO:0000313" key="2">
    <source>
        <dbReference type="Proteomes" id="UP000054166"/>
    </source>
</evidence>
<accession>A0A0C3FLV8</accession>
<reference evidence="1 2" key="1">
    <citation type="submission" date="2014-04" db="EMBL/GenBank/DDBJ databases">
        <authorList>
            <consortium name="DOE Joint Genome Institute"/>
            <person name="Kuo A."/>
            <person name="Tarkka M."/>
            <person name="Buscot F."/>
            <person name="Kohler A."/>
            <person name="Nagy L.G."/>
            <person name="Floudas D."/>
            <person name="Copeland A."/>
            <person name="Barry K.W."/>
            <person name="Cichocki N."/>
            <person name="Veneault-Fourrey C."/>
            <person name="LaButti K."/>
            <person name="Lindquist E.A."/>
            <person name="Lipzen A."/>
            <person name="Lundell T."/>
            <person name="Morin E."/>
            <person name="Murat C."/>
            <person name="Sun H."/>
            <person name="Tunlid A."/>
            <person name="Henrissat B."/>
            <person name="Grigoriev I.V."/>
            <person name="Hibbett D.S."/>
            <person name="Martin F."/>
            <person name="Nordberg H.P."/>
            <person name="Cantor M.N."/>
            <person name="Hua S.X."/>
        </authorList>
    </citation>
    <scope>NUCLEOTIDE SEQUENCE [LARGE SCALE GENOMIC DNA]</scope>
    <source>
        <strain evidence="1 2">F 1598</strain>
    </source>
</reference>
<evidence type="ECO:0008006" key="3">
    <source>
        <dbReference type="Google" id="ProtNLM"/>
    </source>
</evidence>
<dbReference type="STRING" id="765440.A0A0C3FLV8"/>
<keyword evidence="2" id="KW-1185">Reference proteome</keyword>
<dbReference type="SUPFAM" id="SSF52047">
    <property type="entry name" value="RNI-like"/>
    <property type="match status" value="1"/>
</dbReference>
<dbReference type="AlphaFoldDB" id="A0A0C3FLV8"/>
<reference evidence="2" key="2">
    <citation type="submission" date="2015-01" db="EMBL/GenBank/DDBJ databases">
        <title>Evolutionary Origins and Diversification of the Mycorrhizal Mutualists.</title>
        <authorList>
            <consortium name="DOE Joint Genome Institute"/>
            <consortium name="Mycorrhizal Genomics Consortium"/>
            <person name="Kohler A."/>
            <person name="Kuo A."/>
            <person name="Nagy L.G."/>
            <person name="Floudas D."/>
            <person name="Copeland A."/>
            <person name="Barry K.W."/>
            <person name="Cichocki N."/>
            <person name="Veneault-Fourrey C."/>
            <person name="LaButti K."/>
            <person name="Lindquist E.A."/>
            <person name="Lipzen A."/>
            <person name="Lundell T."/>
            <person name="Morin E."/>
            <person name="Murat C."/>
            <person name="Riley R."/>
            <person name="Ohm R."/>
            <person name="Sun H."/>
            <person name="Tunlid A."/>
            <person name="Henrissat B."/>
            <person name="Grigoriev I.V."/>
            <person name="Hibbett D.S."/>
            <person name="Martin F."/>
        </authorList>
    </citation>
    <scope>NUCLEOTIDE SEQUENCE [LARGE SCALE GENOMIC DNA]</scope>
    <source>
        <strain evidence="2">F 1598</strain>
    </source>
</reference>
<name>A0A0C3FLV8_PILCF</name>
<dbReference type="InParanoid" id="A0A0C3FLV8"/>
<dbReference type="HOGENOM" id="CLU_018544_1_0_1"/>
<feature type="non-terminal residue" evidence="1">
    <location>
        <position position="311"/>
    </location>
</feature>
<dbReference type="Proteomes" id="UP000054166">
    <property type="component" value="Unassembled WGS sequence"/>
</dbReference>
<organism evidence="1 2">
    <name type="scientific">Piloderma croceum (strain F 1598)</name>
    <dbReference type="NCBI Taxonomy" id="765440"/>
    <lineage>
        <taxon>Eukaryota</taxon>
        <taxon>Fungi</taxon>
        <taxon>Dikarya</taxon>
        <taxon>Basidiomycota</taxon>
        <taxon>Agaricomycotina</taxon>
        <taxon>Agaricomycetes</taxon>
        <taxon>Agaricomycetidae</taxon>
        <taxon>Atheliales</taxon>
        <taxon>Atheliaceae</taxon>
        <taxon>Piloderma</taxon>
    </lineage>
</organism>
<dbReference type="Gene3D" id="3.80.10.10">
    <property type="entry name" value="Ribonuclease Inhibitor"/>
    <property type="match status" value="1"/>
</dbReference>
<sequence>MLAETWLARAGRCPLTIRLASQGVYRNPMRLLMKEFLHHCEWWYDIHISVPLPVLESLMPAKNRLPRLQRLSLDVQLYEFLGIFECAPRLWSQYFDTGTREIDHTLELLRVTPNLKECVIKLISSEPRQSHSSVQLLHLRSMTISGNPTYFFDTLLLPKLQEISIDFCRTRWTATSQFTSLLSRCSLAKLSLDLSNPLSDNDMIQILQACLSLVQLDLHRQRMSTSFLSQFAYRHAPENSTTQQLVPMLRTMNIDYRGTEFNVPDFADAIQSRIMSNSEGLASDEITGLQTVKIHYKRTFHTRLSHVVAVA</sequence>
<proteinExistence type="predicted"/>
<dbReference type="OrthoDB" id="3252786at2759"/>
<dbReference type="InterPro" id="IPR032675">
    <property type="entry name" value="LRR_dom_sf"/>
</dbReference>
<gene>
    <name evidence="1" type="ORF">PILCRDRAFT_822411</name>
</gene>
<dbReference type="EMBL" id="KN833003">
    <property type="protein sequence ID" value="KIM80689.1"/>
    <property type="molecule type" value="Genomic_DNA"/>
</dbReference>
<evidence type="ECO:0000313" key="1">
    <source>
        <dbReference type="EMBL" id="KIM80689.1"/>
    </source>
</evidence>